<organism evidence="2 3">
    <name type="scientific">Candidatus Kerfeldbacteria bacterium RIFCSPHIGHO2_12_FULL_48_17</name>
    <dbReference type="NCBI Taxonomy" id="1798542"/>
    <lineage>
        <taxon>Bacteria</taxon>
        <taxon>Candidatus Kerfeldiibacteriota</taxon>
    </lineage>
</organism>
<dbReference type="SUPFAM" id="SSF46785">
    <property type="entry name" value="Winged helix' DNA-binding domain"/>
    <property type="match status" value="1"/>
</dbReference>
<comment type="caution">
    <text evidence="2">The sequence shown here is derived from an EMBL/GenBank/DDBJ whole genome shotgun (WGS) entry which is preliminary data.</text>
</comment>
<dbReference type="InterPro" id="IPR052509">
    <property type="entry name" value="Metal_resp_DNA-bind_regulator"/>
</dbReference>
<dbReference type="EMBL" id="MHKD01000008">
    <property type="protein sequence ID" value="OGY85075.1"/>
    <property type="molecule type" value="Genomic_DNA"/>
</dbReference>
<accession>A0A1G2B7V3</accession>
<dbReference type="Pfam" id="PF03551">
    <property type="entry name" value="PadR"/>
    <property type="match status" value="1"/>
</dbReference>
<dbReference type="Gene3D" id="1.10.10.10">
    <property type="entry name" value="Winged helix-like DNA-binding domain superfamily/Winged helix DNA-binding domain"/>
    <property type="match status" value="1"/>
</dbReference>
<evidence type="ECO:0000313" key="2">
    <source>
        <dbReference type="EMBL" id="OGY85075.1"/>
    </source>
</evidence>
<dbReference type="InterPro" id="IPR036388">
    <property type="entry name" value="WH-like_DNA-bd_sf"/>
</dbReference>
<protein>
    <recommendedName>
        <fullName evidence="1">Transcription regulator PadR N-terminal domain-containing protein</fullName>
    </recommendedName>
</protein>
<evidence type="ECO:0000259" key="1">
    <source>
        <dbReference type="Pfam" id="PF03551"/>
    </source>
</evidence>
<dbReference type="PANTHER" id="PTHR33169:SF14">
    <property type="entry name" value="TRANSCRIPTIONAL REGULATOR RV3488"/>
    <property type="match status" value="1"/>
</dbReference>
<gene>
    <name evidence="2" type="ORF">A3F54_04110</name>
</gene>
<dbReference type="PANTHER" id="PTHR33169">
    <property type="entry name" value="PADR-FAMILY TRANSCRIPTIONAL REGULATOR"/>
    <property type="match status" value="1"/>
</dbReference>
<evidence type="ECO:0000313" key="3">
    <source>
        <dbReference type="Proteomes" id="UP000176952"/>
    </source>
</evidence>
<reference evidence="2 3" key="1">
    <citation type="journal article" date="2016" name="Nat. Commun.">
        <title>Thousands of microbial genomes shed light on interconnected biogeochemical processes in an aquifer system.</title>
        <authorList>
            <person name="Anantharaman K."/>
            <person name="Brown C.T."/>
            <person name="Hug L.A."/>
            <person name="Sharon I."/>
            <person name="Castelle C.J."/>
            <person name="Probst A.J."/>
            <person name="Thomas B.C."/>
            <person name="Singh A."/>
            <person name="Wilkins M.J."/>
            <person name="Karaoz U."/>
            <person name="Brodie E.L."/>
            <person name="Williams K.H."/>
            <person name="Hubbard S.S."/>
            <person name="Banfield J.F."/>
        </authorList>
    </citation>
    <scope>NUCLEOTIDE SEQUENCE [LARGE SCALE GENOMIC DNA]</scope>
</reference>
<sequence length="111" mass="12764">MRFSKEMLKGSAEIIVLKILADENENYGYELIKAIRAQSNDIFHLQEGTLYPLLYRLEKKKYITSTVKKAASGKDRRYYSLTSVGKKILAQGEKEIQAFARGLKNVFHFSL</sequence>
<dbReference type="Proteomes" id="UP000176952">
    <property type="component" value="Unassembled WGS sequence"/>
</dbReference>
<proteinExistence type="predicted"/>
<dbReference type="InterPro" id="IPR005149">
    <property type="entry name" value="Tscrpt_reg_PadR_N"/>
</dbReference>
<dbReference type="InterPro" id="IPR036390">
    <property type="entry name" value="WH_DNA-bd_sf"/>
</dbReference>
<dbReference type="AlphaFoldDB" id="A0A1G2B7V3"/>
<feature type="domain" description="Transcription regulator PadR N-terminal" evidence="1">
    <location>
        <begin position="16"/>
        <end position="90"/>
    </location>
</feature>
<name>A0A1G2B7V3_9BACT</name>